<feature type="signal peptide" evidence="2">
    <location>
        <begin position="1"/>
        <end position="38"/>
    </location>
</feature>
<dbReference type="AlphaFoldDB" id="A0A511DQT2"/>
<name>A0A511DQT2_9PSEU</name>
<evidence type="ECO:0000313" key="3">
    <source>
        <dbReference type="EMBL" id="GEL26603.1"/>
    </source>
</evidence>
<evidence type="ECO:0000256" key="1">
    <source>
        <dbReference type="SAM" id="MobiDB-lite"/>
    </source>
</evidence>
<evidence type="ECO:0000256" key="2">
    <source>
        <dbReference type="SAM" id="SignalP"/>
    </source>
</evidence>
<feature type="compositionally biased region" description="Pro residues" evidence="1">
    <location>
        <begin position="108"/>
        <end position="120"/>
    </location>
</feature>
<evidence type="ECO:0008006" key="5">
    <source>
        <dbReference type="Google" id="ProtNLM"/>
    </source>
</evidence>
<accession>A0A511DQT2</accession>
<dbReference type="RefSeq" id="WP_147114932.1">
    <property type="nucleotide sequence ID" value="NZ_BJVJ01000099.1"/>
</dbReference>
<keyword evidence="4" id="KW-1185">Reference proteome</keyword>
<dbReference type="PROSITE" id="PS51318">
    <property type="entry name" value="TAT"/>
    <property type="match status" value="1"/>
</dbReference>
<proteinExistence type="predicted"/>
<dbReference type="InterPro" id="IPR006311">
    <property type="entry name" value="TAT_signal"/>
</dbReference>
<gene>
    <name evidence="3" type="ORF">PSU4_55570</name>
</gene>
<reference evidence="3 4" key="1">
    <citation type="submission" date="2019-07" db="EMBL/GenBank/DDBJ databases">
        <title>Whole genome shotgun sequence of Pseudonocardia sulfidoxydans NBRC 16205.</title>
        <authorList>
            <person name="Hosoyama A."/>
            <person name="Uohara A."/>
            <person name="Ohji S."/>
            <person name="Ichikawa N."/>
        </authorList>
    </citation>
    <scope>NUCLEOTIDE SEQUENCE [LARGE SCALE GENOMIC DNA]</scope>
    <source>
        <strain evidence="3 4">NBRC 16205</strain>
    </source>
</reference>
<organism evidence="3 4">
    <name type="scientific">Pseudonocardia sulfidoxydans NBRC 16205</name>
    <dbReference type="NCBI Taxonomy" id="1223511"/>
    <lineage>
        <taxon>Bacteria</taxon>
        <taxon>Bacillati</taxon>
        <taxon>Actinomycetota</taxon>
        <taxon>Actinomycetes</taxon>
        <taxon>Pseudonocardiales</taxon>
        <taxon>Pseudonocardiaceae</taxon>
        <taxon>Pseudonocardia</taxon>
    </lineage>
</organism>
<dbReference type="EMBL" id="BJVJ01000099">
    <property type="protein sequence ID" value="GEL26603.1"/>
    <property type="molecule type" value="Genomic_DNA"/>
</dbReference>
<feature type="region of interest" description="Disordered" evidence="1">
    <location>
        <begin position="102"/>
        <end position="121"/>
    </location>
</feature>
<keyword evidence="2" id="KW-0732">Signal</keyword>
<evidence type="ECO:0000313" key="4">
    <source>
        <dbReference type="Proteomes" id="UP000321685"/>
    </source>
</evidence>
<dbReference type="Proteomes" id="UP000321685">
    <property type="component" value="Unassembled WGS sequence"/>
</dbReference>
<comment type="caution">
    <text evidence="3">The sequence shown here is derived from an EMBL/GenBank/DDBJ whole genome shotgun (WGS) entry which is preliminary data.</text>
</comment>
<feature type="chain" id="PRO_5038534707" description="DUF4439 domain-containing protein" evidence="2">
    <location>
        <begin position="39"/>
        <end position="167"/>
    </location>
</feature>
<sequence>MSPRGLVSPPVPAGPVRLTRRRLIALAALAPVAGAALSACDGTSGSDGPDPLIAQARAARDDAELIGAVITAAPALTDRLTPVRQARTDHAAALEAEVARLAGGTPGPATPATPTAPPADPTTAAVVAALKKSANDAGGLVATLPAARVGLVAEVAASCAAWMQVLS</sequence>
<protein>
    <recommendedName>
        <fullName evidence="5">DUF4439 domain-containing protein</fullName>
    </recommendedName>
</protein>
<dbReference type="OrthoDB" id="9912899at2"/>